<evidence type="ECO:0000313" key="3">
    <source>
        <dbReference type="EMBL" id="SDI96179.1"/>
    </source>
</evidence>
<dbReference type="NCBIfam" id="TIGR01439">
    <property type="entry name" value="lp_hng_hel_AbrB"/>
    <property type="match status" value="1"/>
</dbReference>
<dbReference type="InterPro" id="IPR007159">
    <property type="entry name" value="SpoVT-AbrB_dom"/>
</dbReference>
<dbReference type="Gene3D" id="2.10.260.10">
    <property type="match status" value="1"/>
</dbReference>
<name>A0A1G8PUD4_9MICC</name>
<dbReference type="SUPFAM" id="SSF89447">
    <property type="entry name" value="AbrB/MazE/MraZ-like"/>
    <property type="match status" value="1"/>
</dbReference>
<dbReference type="Pfam" id="PF04014">
    <property type="entry name" value="MazE_antitoxin"/>
    <property type="match status" value="1"/>
</dbReference>
<dbReference type="AlphaFoldDB" id="A0A1G8PUD4"/>
<organism evidence="3 4">
    <name type="scientific">Arthrobacter subterraneus</name>
    <dbReference type="NCBI Taxonomy" id="335973"/>
    <lineage>
        <taxon>Bacteria</taxon>
        <taxon>Bacillati</taxon>
        <taxon>Actinomycetota</taxon>
        <taxon>Actinomycetes</taxon>
        <taxon>Micrococcales</taxon>
        <taxon>Micrococcaceae</taxon>
        <taxon>Arthrobacter</taxon>
    </lineage>
</organism>
<proteinExistence type="predicted"/>
<accession>A0A1G8PUD4</accession>
<dbReference type="PROSITE" id="PS51740">
    <property type="entry name" value="SPOVT_ABRB"/>
    <property type="match status" value="1"/>
</dbReference>
<evidence type="ECO:0000259" key="2">
    <source>
        <dbReference type="PROSITE" id="PS51740"/>
    </source>
</evidence>
<dbReference type="GO" id="GO:0003677">
    <property type="term" value="F:DNA binding"/>
    <property type="evidence" value="ECO:0007669"/>
    <property type="project" value="UniProtKB-UniRule"/>
</dbReference>
<keyword evidence="1" id="KW-0238">DNA-binding</keyword>
<sequence length="83" mass="8899">MAIARVSSRGRVTLPLEVRRRLAIEPGTRVNFAFTSDGRCVMEPVGAPLKSLEGVFHQAGAKPRSLQDMDIAIGAEAAKNVIP</sequence>
<dbReference type="STRING" id="335973.SAMN04488693_1382"/>
<dbReference type="Proteomes" id="UP000199258">
    <property type="component" value="Unassembled WGS sequence"/>
</dbReference>
<feature type="domain" description="SpoVT-AbrB" evidence="2">
    <location>
        <begin position="1"/>
        <end position="47"/>
    </location>
</feature>
<reference evidence="3 4" key="1">
    <citation type="submission" date="2016-10" db="EMBL/GenBank/DDBJ databases">
        <authorList>
            <person name="de Groot N.N."/>
        </authorList>
    </citation>
    <scope>NUCLEOTIDE SEQUENCE [LARGE SCALE GENOMIC DNA]</scope>
    <source>
        <strain evidence="3 4">NP_1H</strain>
    </source>
</reference>
<dbReference type="SMART" id="SM00966">
    <property type="entry name" value="SpoVT_AbrB"/>
    <property type="match status" value="1"/>
</dbReference>
<evidence type="ECO:0000313" key="4">
    <source>
        <dbReference type="Proteomes" id="UP000199258"/>
    </source>
</evidence>
<evidence type="ECO:0000256" key="1">
    <source>
        <dbReference type="PROSITE-ProRule" id="PRU01076"/>
    </source>
</evidence>
<dbReference type="EMBL" id="FNDT01000038">
    <property type="protein sequence ID" value="SDI96179.1"/>
    <property type="molecule type" value="Genomic_DNA"/>
</dbReference>
<keyword evidence="4" id="KW-1185">Reference proteome</keyword>
<protein>
    <submittedName>
        <fullName evidence="3">Looped-hinge helix DNA binding domain-containing protein, AbrB family</fullName>
    </submittedName>
</protein>
<dbReference type="OrthoDB" id="9811597at2"/>
<gene>
    <name evidence="3" type="ORF">SAMN04488693_1382</name>
</gene>
<dbReference type="RefSeq" id="WP_090588476.1">
    <property type="nucleotide sequence ID" value="NZ_FNDT01000038.1"/>
</dbReference>
<dbReference type="InterPro" id="IPR037914">
    <property type="entry name" value="SpoVT-AbrB_sf"/>
</dbReference>